<dbReference type="NCBIfam" id="NF038167">
    <property type="entry name" value="cyan_ocin_like"/>
    <property type="match status" value="1"/>
</dbReference>
<dbReference type="EMBL" id="JACJQL010000014">
    <property type="protein sequence ID" value="MBD2252079.1"/>
    <property type="molecule type" value="Genomic_DNA"/>
</dbReference>
<proteinExistence type="predicted"/>
<comment type="caution">
    <text evidence="1">The sequence shown here is derived from an EMBL/GenBank/DDBJ whole genome shotgun (WGS) entry which is preliminary data.</text>
</comment>
<evidence type="ECO:0000313" key="2">
    <source>
        <dbReference type="Proteomes" id="UP000621307"/>
    </source>
</evidence>
<evidence type="ECO:0000313" key="1">
    <source>
        <dbReference type="EMBL" id="MBD2252079.1"/>
    </source>
</evidence>
<dbReference type="InterPro" id="IPR049891">
    <property type="entry name" value="CTB"/>
</dbReference>
<name>A0ABR8BEG4_9NOSO</name>
<dbReference type="RefSeq" id="WP_190567692.1">
    <property type="nucleotide sequence ID" value="NZ_JACJQL010000014.1"/>
</dbReference>
<keyword evidence="2" id="KW-1185">Reference proteome</keyword>
<protein>
    <submittedName>
        <fullName evidence="1">Uncharacterized protein</fullName>
    </submittedName>
</protein>
<gene>
    <name evidence="1" type="ORF">H6G14_12305</name>
</gene>
<accession>A0ABR8BEG4</accession>
<sequence>MSHQLFINLHNEQQAVVTGGTDFQLDTTFYEAYKNVLNGGTSSGPNGSTAFSNGSSTRIKTAGLALLALDADKIWSRSKKSYSYQLIYGL</sequence>
<organism evidence="1 2">
    <name type="scientific">Nostoc parmelioides FACHB-3921</name>
    <dbReference type="NCBI Taxonomy" id="2692909"/>
    <lineage>
        <taxon>Bacteria</taxon>
        <taxon>Bacillati</taxon>
        <taxon>Cyanobacteriota</taxon>
        <taxon>Cyanophyceae</taxon>
        <taxon>Nostocales</taxon>
        <taxon>Nostocaceae</taxon>
        <taxon>Nostoc</taxon>
    </lineage>
</organism>
<reference evidence="1 2" key="1">
    <citation type="journal article" date="2020" name="ISME J.">
        <title>Comparative genomics reveals insights into cyanobacterial evolution and habitat adaptation.</title>
        <authorList>
            <person name="Chen M.Y."/>
            <person name="Teng W.K."/>
            <person name="Zhao L."/>
            <person name="Hu C.X."/>
            <person name="Zhou Y.K."/>
            <person name="Han B.P."/>
            <person name="Song L.R."/>
            <person name="Shu W.S."/>
        </authorList>
    </citation>
    <scope>NUCLEOTIDE SEQUENCE [LARGE SCALE GENOMIC DNA]</scope>
    <source>
        <strain evidence="1 2">FACHB-3921</strain>
    </source>
</reference>
<dbReference type="Proteomes" id="UP000621307">
    <property type="component" value="Unassembled WGS sequence"/>
</dbReference>